<gene>
    <name evidence="2" type="ORF">AREALGSMS7_00087</name>
</gene>
<dbReference type="PROSITE" id="PS50106">
    <property type="entry name" value="PDZ"/>
    <property type="match status" value="1"/>
</dbReference>
<dbReference type="InterPro" id="IPR041489">
    <property type="entry name" value="PDZ_6"/>
</dbReference>
<dbReference type="InterPro" id="IPR036034">
    <property type="entry name" value="PDZ_sf"/>
</dbReference>
<protein>
    <submittedName>
        <fullName evidence="2">Aspartyl protease</fullName>
    </submittedName>
</protein>
<dbReference type="GO" id="GO:0008233">
    <property type="term" value="F:peptidase activity"/>
    <property type="evidence" value="ECO:0007669"/>
    <property type="project" value="UniProtKB-KW"/>
</dbReference>
<dbReference type="Gene3D" id="2.40.70.10">
    <property type="entry name" value="Acid Proteases"/>
    <property type="match status" value="2"/>
</dbReference>
<dbReference type="Proteomes" id="UP000204551">
    <property type="component" value="Chromosome"/>
</dbReference>
<dbReference type="RefSeq" id="WP_093976835.1">
    <property type="nucleotide sequence ID" value="NZ_CP022515.1"/>
</dbReference>
<evidence type="ECO:0000313" key="3">
    <source>
        <dbReference type="Proteomes" id="UP000204551"/>
    </source>
</evidence>
<name>A0A221UQJ5_9FLAO</name>
<dbReference type="SMART" id="SM00228">
    <property type="entry name" value="PDZ"/>
    <property type="match status" value="1"/>
</dbReference>
<organism evidence="2 3">
    <name type="scientific">Arenibacter algicola</name>
    <dbReference type="NCBI Taxonomy" id="616991"/>
    <lineage>
        <taxon>Bacteria</taxon>
        <taxon>Pseudomonadati</taxon>
        <taxon>Bacteroidota</taxon>
        <taxon>Flavobacteriia</taxon>
        <taxon>Flavobacteriales</taxon>
        <taxon>Flavobacteriaceae</taxon>
        <taxon>Arenibacter</taxon>
    </lineage>
</organism>
<dbReference type="Pfam" id="PF17820">
    <property type="entry name" value="PDZ_6"/>
    <property type="match status" value="1"/>
</dbReference>
<sequence>MAFLRHMVFLIWCCPVLLLSQNFKLPSGEKFQKVKFELVNNLIIIPIEVNGAQLSFILDSGVNKPILFNLSDKDSIQINNVSEIVIKGLGEGEPINALISSSNLFRIGEVVNTDQQLYVVMDKELNLSPRLGIPVHGIIGYDLFRDFIVELNYSSKYLKLHDPDLYRSKKSSKTRTLPLQIIQNKAYVQGDVLMKNKQSIPVKLLIDSGSSDALWLFEDLDRGLGVPRDNYVDFLGQGLSGSIYGKRTKIDGIKLAGFLLKDAKTAFPDLQYFNSMTTFGDRNGSLGGEVLKRFTLVFNYGNSTLSLRKNTLFNKPFDFNLSGIDIQHNGMRYISESIADVNGAVLADSGKSFGDVQILFENMTRLSMVPEIIVSGIRAGSPGHEAGLQEGDVILAVNGKKVHHYKLQQILQMLNDKEGKRVKVLIERYQKDMLITYVLKDIFK</sequence>
<dbReference type="Pfam" id="PF13650">
    <property type="entry name" value="Asp_protease_2"/>
    <property type="match status" value="1"/>
</dbReference>
<dbReference type="GO" id="GO:0006508">
    <property type="term" value="P:proteolysis"/>
    <property type="evidence" value="ECO:0007669"/>
    <property type="project" value="UniProtKB-KW"/>
</dbReference>
<dbReference type="STRING" id="616991.GCA_000733925_03244"/>
<accession>A0A221UQJ5</accession>
<dbReference type="EMBL" id="CP022515">
    <property type="protein sequence ID" value="ASO03585.1"/>
    <property type="molecule type" value="Genomic_DNA"/>
</dbReference>
<proteinExistence type="predicted"/>
<dbReference type="AlphaFoldDB" id="A0A221UQJ5"/>
<dbReference type="SUPFAM" id="SSF50156">
    <property type="entry name" value="PDZ domain-like"/>
    <property type="match status" value="1"/>
</dbReference>
<reference evidence="2 3" key="1">
    <citation type="submission" date="2017-07" db="EMBL/GenBank/DDBJ databases">
        <title>Genome Sequence of Arenibacter algicola Strain SMS7 Isolated from a culture of the Diatom Skeletonema marinoi.</title>
        <authorList>
            <person name="Topel M."/>
            <person name="Pinder M.I.M."/>
            <person name="Johansson O.N."/>
            <person name="Kourtchenko O."/>
            <person name="Godhe A."/>
            <person name="Clarke A.K."/>
        </authorList>
    </citation>
    <scope>NUCLEOTIDE SEQUENCE [LARGE SCALE GENOMIC DNA]</scope>
    <source>
        <strain evidence="2 3">SMS7</strain>
    </source>
</reference>
<evidence type="ECO:0000313" key="2">
    <source>
        <dbReference type="EMBL" id="ASO03585.1"/>
    </source>
</evidence>
<dbReference type="InterPro" id="IPR001478">
    <property type="entry name" value="PDZ"/>
</dbReference>
<dbReference type="eggNOG" id="COG0793">
    <property type="taxonomic scope" value="Bacteria"/>
</dbReference>
<keyword evidence="2" id="KW-0378">Hydrolase</keyword>
<evidence type="ECO:0000259" key="1">
    <source>
        <dbReference type="PROSITE" id="PS50106"/>
    </source>
</evidence>
<keyword evidence="2" id="KW-0645">Protease</keyword>
<dbReference type="Gene3D" id="2.30.42.10">
    <property type="match status" value="1"/>
</dbReference>
<feature type="domain" description="PDZ" evidence="1">
    <location>
        <begin position="372"/>
        <end position="416"/>
    </location>
</feature>
<dbReference type="InterPro" id="IPR021109">
    <property type="entry name" value="Peptidase_aspartic_dom_sf"/>
</dbReference>
<dbReference type="KEGG" id="aalg:AREALGSMS7_00087"/>